<feature type="region of interest" description="Disordered" evidence="1">
    <location>
        <begin position="300"/>
        <end position="323"/>
    </location>
</feature>
<reference evidence="2" key="1">
    <citation type="journal article" date="2011" name="Environ. Microbiol.">
        <title>Genomic insights into the metabolic potential of the polycyclic aromatic hydrocarbon degrading sulfate-reducing Deltaproteobacterium N47.</title>
        <authorList>
            <person name="Bergmann F."/>
            <person name="Selesi D."/>
            <person name="Weinmaier T."/>
            <person name="Tischler P."/>
            <person name="Rattei T."/>
            <person name="Meckenstock R.U."/>
        </authorList>
    </citation>
    <scope>NUCLEOTIDE SEQUENCE</scope>
</reference>
<feature type="compositionally biased region" description="Basic and acidic residues" evidence="1">
    <location>
        <begin position="301"/>
        <end position="313"/>
    </location>
</feature>
<dbReference type="EMBL" id="FR695873">
    <property type="protein sequence ID" value="CBX29834.1"/>
    <property type="molecule type" value="Genomic_DNA"/>
</dbReference>
<proteinExistence type="predicted"/>
<accession>E1YGZ0</accession>
<protein>
    <recommendedName>
        <fullName evidence="3">DNA topoisomerase type IA zn finger domain-containing protein</fullName>
    </recommendedName>
</protein>
<evidence type="ECO:0000313" key="2">
    <source>
        <dbReference type="EMBL" id="CBX29834.1"/>
    </source>
</evidence>
<dbReference type="AlphaFoldDB" id="E1YGZ0"/>
<name>E1YGZ0_9BACT</name>
<feature type="region of interest" description="Disordered" evidence="1">
    <location>
        <begin position="482"/>
        <end position="505"/>
    </location>
</feature>
<feature type="compositionally biased region" description="Basic residues" evidence="1">
    <location>
        <begin position="495"/>
        <end position="505"/>
    </location>
</feature>
<organism evidence="2">
    <name type="scientific">uncultured Desulfobacterium sp</name>
    <dbReference type="NCBI Taxonomy" id="201089"/>
    <lineage>
        <taxon>Bacteria</taxon>
        <taxon>Pseudomonadati</taxon>
        <taxon>Thermodesulfobacteriota</taxon>
        <taxon>Desulfobacteria</taxon>
        <taxon>Desulfobacterales</taxon>
        <taxon>Desulfobacteriaceae</taxon>
        <taxon>Desulfobacterium</taxon>
        <taxon>environmental samples</taxon>
    </lineage>
</organism>
<evidence type="ECO:0000256" key="1">
    <source>
        <dbReference type="SAM" id="MobiDB-lite"/>
    </source>
</evidence>
<gene>
    <name evidence="2" type="ORF">N47_F15290</name>
</gene>
<evidence type="ECO:0008006" key="3">
    <source>
        <dbReference type="Google" id="ProtNLM"/>
    </source>
</evidence>
<sequence>MDNKNSDLAVINNKFNEILTRHIKQLLHSHYDSFGLSFKLQELSCLVLIQEQIAAQADNFPVCLNNFSKEKLFDEVSDLGMESGAELDMAFEKLIAKEFICLDDDKHICVNKLTQSVTLLLDRIYPKMCGMNLVAYIIQTMDEVISGRKDLALALNQFDQTLQLHGVLLEQQKENQKHKKAGSPLLGTKNINYKKAESYTRDLSISSKNKFGTDNNSSIIRSGNLIKSIYSPFSEPGITPEPKKKEVKVIEEISFKDKENIEPGKNNSEESPIDLHAISPDEKLIKKEIIDNKKLNTRGSETTERINSEKSFEPDTESNIPKATGLKELPENKKIIIPTEIRNKMSDADALPVSDGTGVENNPLKSFESEDDIVENRIAAFEEELAMQCPICNSGKVISNLTLKNKEYFRCSNKQCSFISWGKPVYKSCPKCSNNFLIESILSNGQKVLRCPRATCHYTIDINGDIEHGTSDRYTSIIDKSGQKANPSQLPVKRAAGKRVVRRRK</sequence>